<accession>A0AAW1HUU8</accession>
<dbReference type="EMBL" id="JASPKY010000905">
    <property type="protein sequence ID" value="KAK9680394.1"/>
    <property type="molecule type" value="Genomic_DNA"/>
</dbReference>
<evidence type="ECO:0000256" key="1">
    <source>
        <dbReference type="SAM" id="MobiDB-lite"/>
    </source>
</evidence>
<gene>
    <name evidence="2" type="ORF">QE152_g39126</name>
</gene>
<dbReference type="AlphaFoldDB" id="A0AAW1HUU8"/>
<proteinExistence type="predicted"/>
<organism evidence="2 3">
    <name type="scientific">Popillia japonica</name>
    <name type="common">Japanese beetle</name>
    <dbReference type="NCBI Taxonomy" id="7064"/>
    <lineage>
        <taxon>Eukaryota</taxon>
        <taxon>Metazoa</taxon>
        <taxon>Ecdysozoa</taxon>
        <taxon>Arthropoda</taxon>
        <taxon>Hexapoda</taxon>
        <taxon>Insecta</taxon>
        <taxon>Pterygota</taxon>
        <taxon>Neoptera</taxon>
        <taxon>Endopterygota</taxon>
        <taxon>Coleoptera</taxon>
        <taxon>Polyphaga</taxon>
        <taxon>Scarabaeiformia</taxon>
        <taxon>Scarabaeidae</taxon>
        <taxon>Rutelinae</taxon>
        <taxon>Popillia</taxon>
    </lineage>
</organism>
<protein>
    <submittedName>
        <fullName evidence="2">Uncharacterized protein</fullName>
    </submittedName>
</protein>
<dbReference type="Proteomes" id="UP001458880">
    <property type="component" value="Unassembled WGS sequence"/>
</dbReference>
<evidence type="ECO:0000313" key="3">
    <source>
        <dbReference type="Proteomes" id="UP001458880"/>
    </source>
</evidence>
<name>A0AAW1HUU8_POPJA</name>
<reference evidence="2 3" key="1">
    <citation type="journal article" date="2024" name="BMC Genomics">
        <title>De novo assembly and annotation of Popillia japonica's genome with initial clues to its potential as an invasive pest.</title>
        <authorList>
            <person name="Cucini C."/>
            <person name="Boschi S."/>
            <person name="Funari R."/>
            <person name="Cardaioli E."/>
            <person name="Iannotti N."/>
            <person name="Marturano G."/>
            <person name="Paoli F."/>
            <person name="Bruttini M."/>
            <person name="Carapelli A."/>
            <person name="Frati F."/>
            <person name="Nardi F."/>
        </authorList>
    </citation>
    <scope>NUCLEOTIDE SEQUENCE [LARGE SCALE GENOMIC DNA]</scope>
    <source>
        <strain evidence="2">DMR45628</strain>
    </source>
</reference>
<sequence length="81" mass="8949">MSVSINGFRKPGIWPVDRNVFQDVDFLPAAATNMPAEHRQSSDTDMPIDENRSSSAELPSKLDCPSATNCEIPFTLSKRPI</sequence>
<keyword evidence="3" id="KW-1185">Reference proteome</keyword>
<evidence type="ECO:0000313" key="2">
    <source>
        <dbReference type="EMBL" id="KAK9680394.1"/>
    </source>
</evidence>
<feature type="region of interest" description="Disordered" evidence="1">
    <location>
        <begin position="33"/>
        <end position="62"/>
    </location>
</feature>
<comment type="caution">
    <text evidence="2">The sequence shown here is derived from an EMBL/GenBank/DDBJ whole genome shotgun (WGS) entry which is preliminary data.</text>
</comment>